<dbReference type="Proteomes" id="UP000319852">
    <property type="component" value="Chromosome"/>
</dbReference>
<keyword evidence="2" id="KW-1185">Reference proteome</keyword>
<dbReference type="EMBL" id="CP036263">
    <property type="protein sequence ID" value="QDT00906.1"/>
    <property type="molecule type" value="Genomic_DNA"/>
</dbReference>
<gene>
    <name evidence="1" type="ORF">HG15A2_42480</name>
</gene>
<evidence type="ECO:0000313" key="1">
    <source>
        <dbReference type="EMBL" id="QDT00906.1"/>
    </source>
</evidence>
<organism evidence="1 2">
    <name type="scientific">Adhaeretor mobilis</name>
    <dbReference type="NCBI Taxonomy" id="1930276"/>
    <lineage>
        <taxon>Bacteria</taxon>
        <taxon>Pseudomonadati</taxon>
        <taxon>Planctomycetota</taxon>
        <taxon>Planctomycetia</taxon>
        <taxon>Pirellulales</taxon>
        <taxon>Lacipirellulaceae</taxon>
        <taxon>Adhaeretor</taxon>
    </lineage>
</organism>
<dbReference type="KEGG" id="amob:HG15A2_42480"/>
<name>A0A517N198_9BACT</name>
<accession>A0A517N198</accession>
<proteinExistence type="predicted"/>
<dbReference type="AlphaFoldDB" id="A0A517N198"/>
<evidence type="ECO:0000313" key="2">
    <source>
        <dbReference type="Proteomes" id="UP000319852"/>
    </source>
</evidence>
<reference evidence="1 2" key="1">
    <citation type="submission" date="2019-02" db="EMBL/GenBank/DDBJ databases">
        <title>Deep-cultivation of Planctomycetes and their phenomic and genomic characterization uncovers novel biology.</title>
        <authorList>
            <person name="Wiegand S."/>
            <person name="Jogler M."/>
            <person name="Boedeker C."/>
            <person name="Pinto D."/>
            <person name="Vollmers J."/>
            <person name="Rivas-Marin E."/>
            <person name="Kohn T."/>
            <person name="Peeters S.H."/>
            <person name="Heuer A."/>
            <person name="Rast P."/>
            <person name="Oberbeckmann S."/>
            <person name="Bunk B."/>
            <person name="Jeske O."/>
            <person name="Meyerdierks A."/>
            <person name="Storesund J.E."/>
            <person name="Kallscheuer N."/>
            <person name="Luecker S."/>
            <person name="Lage O.M."/>
            <person name="Pohl T."/>
            <person name="Merkel B.J."/>
            <person name="Hornburger P."/>
            <person name="Mueller R.-W."/>
            <person name="Bruemmer F."/>
            <person name="Labrenz M."/>
            <person name="Spormann A.M."/>
            <person name="Op den Camp H."/>
            <person name="Overmann J."/>
            <person name="Amann R."/>
            <person name="Jetten M.S.M."/>
            <person name="Mascher T."/>
            <person name="Medema M.H."/>
            <person name="Devos D.P."/>
            <person name="Kaster A.-K."/>
            <person name="Ovreas L."/>
            <person name="Rohde M."/>
            <person name="Galperin M.Y."/>
            <person name="Jogler C."/>
        </authorList>
    </citation>
    <scope>NUCLEOTIDE SEQUENCE [LARGE SCALE GENOMIC DNA]</scope>
    <source>
        <strain evidence="1 2">HG15A2</strain>
    </source>
</reference>
<sequence length="111" mass="11751">MGGDLDNHAIGGVVAKYQVLGVNRLIVSIAETDRLASAQWDKGSTATTTVVAIFALPDREICSVNSIVTIRVTKRVQINGGGETNIGLPSQEIRSVYEATAIEVGSGRLLR</sequence>
<protein>
    <submittedName>
        <fullName evidence="1">Uncharacterized protein</fullName>
    </submittedName>
</protein>
<dbReference type="RefSeq" id="WP_218932134.1">
    <property type="nucleotide sequence ID" value="NZ_CP036263.1"/>
</dbReference>